<dbReference type="PRINTS" id="PR00976">
    <property type="entry name" value="RIBOSOMALS21"/>
</dbReference>
<dbReference type="GO" id="GO:0006412">
    <property type="term" value="P:translation"/>
    <property type="evidence" value="ECO:0007669"/>
    <property type="project" value="UniProtKB-UniRule"/>
</dbReference>
<evidence type="ECO:0000256" key="4">
    <source>
        <dbReference type="ARBA" id="ARBA00035135"/>
    </source>
</evidence>
<sequence length="66" mass="7709">MPSVKVKDIESFESALKQFKKQCERDGILSDIKKREHYEKPSVKKKKKVLAARKKAAKRTRSFSSR</sequence>
<evidence type="ECO:0000313" key="9">
    <source>
        <dbReference type="Proteomes" id="UP000705867"/>
    </source>
</evidence>
<dbReference type="GO" id="GO:0003735">
    <property type="term" value="F:structural constituent of ribosome"/>
    <property type="evidence" value="ECO:0007669"/>
    <property type="project" value="InterPro"/>
</dbReference>
<name>A0A953M1S5_9BACT</name>
<evidence type="ECO:0000256" key="1">
    <source>
        <dbReference type="ARBA" id="ARBA00006640"/>
    </source>
</evidence>
<dbReference type="PANTHER" id="PTHR21109:SF22">
    <property type="entry name" value="SMALL RIBOSOMAL SUBUNIT PROTEIN BS21"/>
    <property type="match status" value="1"/>
</dbReference>
<keyword evidence="2 5" id="KW-0689">Ribosomal protein</keyword>
<dbReference type="InterPro" id="IPR038380">
    <property type="entry name" value="Ribosomal_bS21_sf"/>
</dbReference>
<evidence type="ECO:0000256" key="2">
    <source>
        <dbReference type="ARBA" id="ARBA00022980"/>
    </source>
</evidence>
<evidence type="ECO:0000313" key="8">
    <source>
        <dbReference type="EMBL" id="MBZ0156138.1"/>
    </source>
</evidence>
<organism evidence="8 9">
    <name type="scientific">Candidatus Nitrobium versatile</name>
    <dbReference type="NCBI Taxonomy" id="2884831"/>
    <lineage>
        <taxon>Bacteria</taxon>
        <taxon>Pseudomonadati</taxon>
        <taxon>Nitrospirota</taxon>
        <taxon>Nitrospiria</taxon>
        <taxon>Nitrospirales</taxon>
        <taxon>Nitrospiraceae</taxon>
        <taxon>Candidatus Nitrobium</taxon>
    </lineage>
</organism>
<dbReference type="PANTHER" id="PTHR21109">
    <property type="entry name" value="MITOCHONDRIAL 28S RIBOSOMAL PROTEIN S21"/>
    <property type="match status" value="1"/>
</dbReference>
<gene>
    <name evidence="5 8" type="primary">rpsU</name>
    <name evidence="8" type="ORF">K8I29_07975</name>
</gene>
<dbReference type="GO" id="GO:0005840">
    <property type="term" value="C:ribosome"/>
    <property type="evidence" value="ECO:0007669"/>
    <property type="project" value="UniProtKB-KW"/>
</dbReference>
<dbReference type="Gene3D" id="1.20.5.1150">
    <property type="entry name" value="Ribosomal protein S8"/>
    <property type="match status" value="1"/>
</dbReference>
<dbReference type="HAMAP" id="MF_00358">
    <property type="entry name" value="Ribosomal_bS21"/>
    <property type="match status" value="1"/>
</dbReference>
<dbReference type="Proteomes" id="UP000705867">
    <property type="component" value="Unassembled WGS sequence"/>
</dbReference>
<evidence type="ECO:0000256" key="7">
    <source>
        <dbReference type="SAM" id="MobiDB-lite"/>
    </source>
</evidence>
<dbReference type="AlphaFoldDB" id="A0A953M1S5"/>
<dbReference type="GO" id="GO:1990904">
    <property type="term" value="C:ribonucleoprotein complex"/>
    <property type="evidence" value="ECO:0007669"/>
    <property type="project" value="UniProtKB-KW"/>
</dbReference>
<comment type="similarity">
    <text evidence="1 5 6">Belongs to the bacterial ribosomal protein bS21 family.</text>
</comment>
<feature type="compositionally biased region" description="Basic residues" evidence="7">
    <location>
        <begin position="43"/>
        <end position="66"/>
    </location>
</feature>
<keyword evidence="3 5" id="KW-0687">Ribonucleoprotein</keyword>
<dbReference type="NCBIfam" id="TIGR00030">
    <property type="entry name" value="S21p"/>
    <property type="match status" value="1"/>
</dbReference>
<dbReference type="EMBL" id="JAIOIV010000066">
    <property type="protein sequence ID" value="MBZ0156138.1"/>
    <property type="molecule type" value="Genomic_DNA"/>
</dbReference>
<reference evidence="8" key="1">
    <citation type="journal article" date="2021" name="bioRxiv">
        <title>Unraveling nitrogen, sulfur and carbon metabolic pathways and microbial community transcriptional responses to substrate deprivation and toxicity stresses in a bioreactor mimicking anoxic brackish coastal sediment conditions.</title>
        <authorList>
            <person name="Martins P.D."/>
            <person name="Echeveste M.J."/>
            <person name="Arshad A."/>
            <person name="Kurth J."/>
            <person name="Ouboter H."/>
            <person name="Jetten M.S.M."/>
            <person name="Welte C.U."/>
        </authorList>
    </citation>
    <scope>NUCLEOTIDE SEQUENCE</scope>
    <source>
        <strain evidence="8">MAG_39</strain>
    </source>
</reference>
<dbReference type="InterPro" id="IPR001911">
    <property type="entry name" value="Ribosomal_bS21"/>
</dbReference>
<reference evidence="8" key="2">
    <citation type="submission" date="2021-08" db="EMBL/GenBank/DDBJ databases">
        <authorList>
            <person name="Dalcin Martins P."/>
        </authorList>
    </citation>
    <scope>NUCLEOTIDE SEQUENCE</scope>
    <source>
        <strain evidence="8">MAG_39</strain>
    </source>
</reference>
<evidence type="ECO:0000256" key="6">
    <source>
        <dbReference type="RuleBase" id="RU000667"/>
    </source>
</evidence>
<protein>
    <recommendedName>
        <fullName evidence="4 5">Small ribosomal subunit protein bS21</fullName>
    </recommendedName>
</protein>
<accession>A0A953M1S5</accession>
<proteinExistence type="inferred from homology"/>
<evidence type="ECO:0000256" key="3">
    <source>
        <dbReference type="ARBA" id="ARBA00023274"/>
    </source>
</evidence>
<feature type="region of interest" description="Disordered" evidence="7">
    <location>
        <begin position="39"/>
        <end position="66"/>
    </location>
</feature>
<dbReference type="Pfam" id="PF01165">
    <property type="entry name" value="Ribosomal_S21"/>
    <property type="match status" value="1"/>
</dbReference>
<evidence type="ECO:0000256" key="5">
    <source>
        <dbReference type="HAMAP-Rule" id="MF_00358"/>
    </source>
</evidence>
<comment type="caution">
    <text evidence="8">The sequence shown here is derived from an EMBL/GenBank/DDBJ whole genome shotgun (WGS) entry which is preliminary data.</text>
</comment>